<keyword evidence="5" id="KW-0963">Cytoplasm</keyword>
<evidence type="ECO:0000256" key="3">
    <source>
        <dbReference type="ARBA" id="ARBA00005229"/>
    </source>
</evidence>
<organism evidence="7 8">
    <name type="scientific">Aspergillus tanneri</name>
    <dbReference type="NCBI Taxonomy" id="1220188"/>
    <lineage>
        <taxon>Eukaryota</taxon>
        <taxon>Fungi</taxon>
        <taxon>Dikarya</taxon>
        <taxon>Ascomycota</taxon>
        <taxon>Pezizomycotina</taxon>
        <taxon>Eurotiomycetes</taxon>
        <taxon>Eurotiomycetidae</taxon>
        <taxon>Eurotiales</taxon>
        <taxon>Aspergillaceae</taxon>
        <taxon>Aspergillus</taxon>
        <taxon>Aspergillus subgen. Circumdati</taxon>
    </lineage>
</organism>
<dbReference type="InterPro" id="IPR031818">
    <property type="entry name" value="Hri1"/>
</dbReference>
<dbReference type="CDD" id="cd11693">
    <property type="entry name" value="HRI1_C_like"/>
    <property type="match status" value="1"/>
</dbReference>
<reference evidence="7 8" key="1">
    <citation type="submission" date="2019-08" db="EMBL/GenBank/DDBJ databases">
        <title>The genome sequence of a newly discovered highly antifungal drug resistant Aspergillus species, Aspergillus tanneri NIH 1004.</title>
        <authorList>
            <person name="Mounaud S."/>
            <person name="Singh I."/>
            <person name="Joardar V."/>
            <person name="Pakala S."/>
            <person name="Pakala S."/>
            <person name="Venepally P."/>
            <person name="Chung J.K."/>
            <person name="Losada L."/>
            <person name="Nierman W.C."/>
        </authorList>
    </citation>
    <scope>NUCLEOTIDE SEQUENCE [LARGE SCALE GENOMIC DNA]</scope>
    <source>
        <strain evidence="7 8">NIH1004</strain>
    </source>
</reference>
<dbReference type="CDD" id="cd11692">
    <property type="entry name" value="HRI1_N_like"/>
    <property type="match status" value="1"/>
</dbReference>
<sequence>MAPQPANPPSDSRLSTRMSIRWIPEPASETTDTIVMSVKGWYVDLRVDKKSSAIDWAIAGQRIVDSEDSSRVQFTHEIDSHNSFDVADCGTFTTLPNGDELEVGSMPRPDRPGAPVSDYEEIWRELPFRKGAEGPGSGVSWVLESKHTINANVGGEVEVARTFLARVWGTYLALRQTQVLVLSDHSGTITVKEGREVSARREEWDTTGGWGETYTFPHANELPSMKSLQKEDTGSWRTGATVVVSGDEYTVRSFEEVL</sequence>
<dbReference type="Pfam" id="PF16815">
    <property type="entry name" value="HRI1"/>
    <property type="match status" value="1"/>
</dbReference>
<evidence type="ECO:0000256" key="6">
    <source>
        <dbReference type="ARBA" id="ARBA00023242"/>
    </source>
</evidence>
<dbReference type="GeneID" id="54331932"/>
<dbReference type="Proteomes" id="UP000324241">
    <property type="component" value="Unassembled WGS sequence"/>
</dbReference>
<dbReference type="AlphaFoldDB" id="A0A5M9MKS8"/>
<comment type="caution">
    <text evidence="7">The sequence shown here is derived from an EMBL/GenBank/DDBJ whole genome shotgun (WGS) entry which is preliminary data.</text>
</comment>
<accession>A0A5M9MKS8</accession>
<dbReference type="EMBL" id="QUQM01000006">
    <property type="protein sequence ID" value="KAA8645019.1"/>
    <property type="molecule type" value="Genomic_DNA"/>
</dbReference>
<evidence type="ECO:0000256" key="1">
    <source>
        <dbReference type="ARBA" id="ARBA00004123"/>
    </source>
</evidence>
<protein>
    <recommendedName>
        <fullName evidence="4">Protein HRI1</fullName>
    </recommendedName>
</protein>
<keyword evidence="6" id="KW-0539">Nucleus</keyword>
<dbReference type="OrthoDB" id="4045395at2759"/>
<gene>
    <name evidence="7" type="ORF">ATNIH1004_009230</name>
</gene>
<evidence type="ECO:0000256" key="2">
    <source>
        <dbReference type="ARBA" id="ARBA00004496"/>
    </source>
</evidence>
<dbReference type="VEuPathDB" id="FungiDB:EYZ11_008116"/>
<proteinExistence type="inferred from homology"/>
<comment type="subcellular location">
    <subcellularLocation>
        <location evidence="2">Cytoplasm</location>
    </subcellularLocation>
    <subcellularLocation>
        <location evidence="1">Nucleus</location>
    </subcellularLocation>
</comment>
<dbReference type="GO" id="GO:0005634">
    <property type="term" value="C:nucleus"/>
    <property type="evidence" value="ECO:0007669"/>
    <property type="project" value="UniProtKB-SubCell"/>
</dbReference>
<evidence type="ECO:0000256" key="5">
    <source>
        <dbReference type="ARBA" id="ARBA00022490"/>
    </source>
</evidence>
<dbReference type="GO" id="GO:0005737">
    <property type="term" value="C:cytoplasm"/>
    <property type="evidence" value="ECO:0007669"/>
    <property type="project" value="UniProtKB-SubCell"/>
</dbReference>
<evidence type="ECO:0000313" key="7">
    <source>
        <dbReference type="EMBL" id="KAA8645019.1"/>
    </source>
</evidence>
<name>A0A5M9MKS8_9EURO</name>
<dbReference type="InterPro" id="IPR038744">
    <property type="entry name" value="Hri1_N"/>
</dbReference>
<comment type="similarity">
    <text evidence="3">Belongs to the HRI1 family.</text>
</comment>
<dbReference type="Gene3D" id="2.40.128.320">
    <property type="entry name" value="Protein HRI1, N-terminal domain"/>
    <property type="match status" value="1"/>
</dbReference>
<evidence type="ECO:0000256" key="4">
    <source>
        <dbReference type="ARBA" id="ARBA00017063"/>
    </source>
</evidence>
<evidence type="ECO:0000313" key="8">
    <source>
        <dbReference type="Proteomes" id="UP000324241"/>
    </source>
</evidence>
<dbReference type="InterPro" id="IPR043047">
    <property type="entry name" value="Hri1_N_sf"/>
</dbReference>
<dbReference type="RefSeq" id="XP_033424380.1">
    <property type="nucleotide sequence ID" value="XM_033573828.1"/>
</dbReference>